<gene>
    <name evidence="2" type="ORF">Tci_064794</name>
</gene>
<protein>
    <submittedName>
        <fullName evidence="2">Uncharacterized protein</fullName>
    </submittedName>
</protein>
<dbReference type="PANTHER" id="PTHR31903:SF16">
    <property type="entry name" value="TRANSMEMBRANE PROTEIN"/>
    <property type="match status" value="1"/>
</dbReference>
<dbReference type="AlphaFoldDB" id="A0A6L2P3B5"/>
<evidence type="ECO:0000256" key="1">
    <source>
        <dbReference type="SAM" id="MobiDB-lite"/>
    </source>
</evidence>
<accession>A0A6L2P3B5</accession>
<evidence type="ECO:0000313" key="2">
    <source>
        <dbReference type="EMBL" id="GEU92816.1"/>
    </source>
</evidence>
<reference evidence="2" key="1">
    <citation type="journal article" date="2019" name="Sci. Rep.">
        <title>Draft genome of Tanacetum cinerariifolium, the natural source of mosquito coil.</title>
        <authorList>
            <person name="Yamashiro T."/>
            <person name="Shiraishi A."/>
            <person name="Satake H."/>
            <person name="Nakayama K."/>
        </authorList>
    </citation>
    <scope>NUCLEOTIDE SEQUENCE</scope>
</reference>
<proteinExistence type="predicted"/>
<feature type="compositionally biased region" description="Basic and acidic residues" evidence="1">
    <location>
        <begin position="125"/>
        <end position="141"/>
    </location>
</feature>
<dbReference type="PANTHER" id="PTHR31903">
    <property type="entry name" value="F12F1.11-RELATED"/>
    <property type="match status" value="1"/>
</dbReference>
<comment type="caution">
    <text evidence="2">The sequence shown here is derived from an EMBL/GenBank/DDBJ whole genome shotgun (WGS) entry which is preliminary data.</text>
</comment>
<organism evidence="2">
    <name type="scientific">Tanacetum cinerariifolium</name>
    <name type="common">Dalmatian daisy</name>
    <name type="synonym">Chrysanthemum cinerariifolium</name>
    <dbReference type="NCBI Taxonomy" id="118510"/>
    <lineage>
        <taxon>Eukaryota</taxon>
        <taxon>Viridiplantae</taxon>
        <taxon>Streptophyta</taxon>
        <taxon>Embryophyta</taxon>
        <taxon>Tracheophyta</taxon>
        <taxon>Spermatophyta</taxon>
        <taxon>Magnoliopsida</taxon>
        <taxon>eudicotyledons</taxon>
        <taxon>Gunneridae</taxon>
        <taxon>Pentapetalae</taxon>
        <taxon>asterids</taxon>
        <taxon>campanulids</taxon>
        <taxon>Asterales</taxon>
        <taxon>Asteraceae</taxon>
        <taxon>Asteroideae</taxon>
        <taxon>Anthemideae</taxon>
        <taxon>Anthemidinae</taxon>
        <taxon>Tanacetum</taxon>
    </lineage>
</organism>
<sequence>MKNLYNHKKTKIHPSPQPATTTMTNHLYLLPLALATLAATLPPQDKQVLAYLISTTSKPTAKTGGYGGNHAPEFGCNCFTCYTSYWAKWDESPNQQLIHDIIEKYEDGLVCNKKNKKARRRNKVFHADSEAHAPVHAESEAHAPQQVEENKVDDDDDGLMASLPEKGSVKKIVNFLVGRIWGVWGI</sequence>
<name>A0A6L2P3B5_TANCI</name>
<feature type="region of interest" description="Disordered" evidence="1">
    <location>
        <begin position="120"/>
        <end position="160"/>
    </location>
</feature>
<dbReference type="EMBL" id="BKCJ010010715">
    <property type="protein sequence ID" value="GEU92816.1"/>
    <property type="molecule type" value="Genomic_DNA"/>
</dbReference>